<evidence type="ECO:0000313" key="1">
    <source>
        <dbReference type="EMBL" id="EYB68921.1"/>
    </source>
</evidence>
<proteinExistence type="predicted"/>
<name>A0A016QSF0_9DEIO</name>
<dbReference type="eggNOG" id="ENOG502Z9G2">
    <property type="taxonomic scope" value="Bacteria"/>
</dbReference>
<evidence type="ECO:0008006" key="3">
    <source>
        <dbReference type="Google" id="ProtNLM"/>
    </source>
</evidence>
<sequence>MPRPTLEVITRNSGQAKRSIVRRYQQLSLLMQLLPFDNSVVPSLSGGGGRSLAYAYERDKQPRGAQFRDWYQDYPADYQDTEPVVTYLRPLGGAFEIDRVFVQADGSISPSTPGLGSFVNENVDALARATVGLFANTAVNGDKKVNNLAFDGLSTILDGTTSEFNGSGLTIAEGATVDNYTTATTAMKKFINRIKARGLAPVIFTNEDSALRLEMAAIKLGYTDRKPSGFGQDIVNFAGAPIIDLGARVGTTGDSAADSVIPTTTGAGASGGLTDIYIVGLGLSGFHGVTLTGDSGVTYYSNLGDTKPGVTKRVECEMVGTVALKDTKAAYVLRDVRVQPQV</sequence>
<dbReference type="NCBIfam" id="NF045672">
    <property type="entry name" value="MCP_gp7_epsi_15"/>
    <property type="match status" value="1"/>
</dbReference>
<gene>
    <name evidence="1" type="ORF">DEIPH_ctg013orf0025</name>
</gene>
<reference evidence="1 2" key="1">
    <citation type="submission" date="2014-03" db="EMBL/GenBank/DDBJ databases">
        <title>Draft genome sequence of Deinococcus phoenicis 1P10ME.</title>
        <authorList>
            <person name="Stepanov V.G."/>
            <person name="Vaishampayan P."/>
            <person name="Venkateswaran K."/>
            <person name="Fox G.E."/>
        </authorList>
    </citation>
    <scope>NUCLEOTIDE SEQUENCE [LARGE SCALE GENOMIC DNA]</scope>
    <source>
        <strain evidence="1 2">1P10ME</strain>
    </source>
</reference>
<dbReference type="InterPro" id="IPR048813">
    <property type="entry name" value="GP7-like"/>
</dbReference>
<dbReference type="STRING" id="1476583.DEIPH_ctg013orf0025"/>
<protein>
    <recommendedName>
        <fullName evidence="3">Phage capsid protein</fullName>
    </recommendedName>
</protein>
<dbReference type="PATRIC" id="fig|1476583.3.peg.960"/>
<accession>A0A016QSF0</accession>
<comment type="caution">
    <text evidence="1">The sequence shown here is derived from an EMBL/GenBank/DDBJ whole genome shotgun (WGS) entry which is preliminary data.</text>
</comment>
<dbReference type="OrthoDB" id="3514784at2"/>
<dbReference type="AlphaFoldDB" id="A0A016QSF0"/>
<organism evidence="1 2">
    <name type="scientific">Deinococcus phoenicis</name>
    <dbReference type="NCBI Taxonomy" id="1476583"/>
    <lineage>
        <taxon>Bacteria</taxon>
        <taxon>Thermotogati</taxon>
        <taxon>Deinococcota</taxon>
        <taxon>Deinococci</taxon>
        <taxon>Deinococcales</taxon>
        <taxon>Deinococcaceae</taxon>
        <taxon>Deinococcus</taxon>
    </lineage>
</organism>
<dbReference type="RefSeq" id="WP_034354713.1">
    <property type="nucleotide sequence ID" value="NZ_JHAC01000013.1"/>
</dbReference>
<evidence type="ECO:0000313" key="2">
    <source>
        <dbReference type="Proteomes" id="UP000020492"/>
    </source>
</evidence>
<dbReference type="EMBL" id="JHAC01000013">
    <property type="protein sequence ID" value="EYB68921.1"/>
    <property type="molecule type" value="Genomic_DNA"/>
</dbReference>
<keyword evidence="2" id="KW-1185">Reference proteome</keyword>
<dbReference type="Proteomes" id="UP000020492">
    <property type="component" value="Unassembled WGS sequence"/>
</dbReference>